<keyword evidence="15 22" id="KW-1133">Transmembrane helix</keyword>
<dbReference type="Pfam" id="PF08263">
    <property type="entry name" value="LRRNT_2"/>
    <property type="match status" value="1"/>
</dbReference>
<feature type="binding site" evidence="21">
    <location>
        <position position="859"/>
    </location>
    <ligand>
        <name>ATP</name>
        <dbReference type="ChEBI" id="CHEBI:30616"/>
    </ligand>
</feature>
<dbReference type="Pfam" id="PF13855">
    <property type="entry name" value="LRR_8"/>
    <property type="match status" value="2"/>
</dbReference>
<dbReference type="InterPro" id="IPR050647">
    <property type="entry name" value="Plant_LRR-RLKs"/>
</dbReference>
<evidence type="ECO:0000313" key="24">
    <source>
        <dbReference type="EMBL" id="KAK1307402.1"/>
    </source>
</evidence>
<evidence type="ECO:0000256" key="17">
    <source>
        <dbReference type="ARBA" id="ARBA00023170"/>
    </source>
</evidence>
<dbReference type="PANTHER" id="PTHR48056">
    <property type="entry name" value="LRR RECEPTOR-LIKE SERINE/THREONINE-PROTEIN KINASE-RELATED"/>
    <property type="match status" value="1"/>
</dbReference>
<evidence type="ECO:0000256" key="12">
    <source>
        <dbReference type="ARBA" id="ARBA00022741"/>
    </source>
</evidence>
<dbReference type="GO" id="GO:0005524">
    <property type="term" value="F:ATP binding"/>
    <property type="evidence" value="ECO:0007669"/>
    <property type="project" value="UniProtKB-UniRule"/>
</dbReference>
<dbReference type="InterPro" id="IPR017441">
    <property type="entry name" value="Protein_kinase_ATP_BS"/>
</dbReference>
<evidence type="ECO:0000256" key="7">
    <source>
        <dbReference type="ARBA" id="ARBA00022614"/>
    </source>
</evidence>
<dbReference type="SUPFAM" id="SSF52047">
    <property type="entry name" value="RNI-like"/>
    <property type="match status" value="1"/>
</dbReference>
<dbReference type="FunFam" id="3.80.10.10:FF:000041">
    <property type="entry name" value="LRR receptor-like serine/threonine-protein kinase ERECTA"/>
    <property type="match status" value="1"/>
</dbReference>
<evidence type="ECO:0000256" key="20">
    <source>
        <dbReference type="ARBA" id="ARBA00048679"/>
    </source>
</evidence>
<keyword evidence="11" id="KW-0677">Repeat</keyword>
<dbReference type="SUPFAM" id="SSF56112">
    <property type="entry name" value="Protein kinase-like (PK-like)"/>
    <property type="match status" value="1"/>
</dbReference>
<evidence type="ECO:0000256" key="18">
    <source>
        <dbReference type="ARBA" id="ARBA00023180"/>
    </source>
</evidence>
<keyword evidence="14 21" id="KW-0067">ATP-binding</keyword>
<evidence type="ECO:0000256" key="3">
    <source>
        <dbReference type="ARBA" id="ARBA00008684"/>
    </source>
</evidence>
<dbReference type="InterPro" id="IPR011009">
    <property type="entry name" value="Kinase-like_dom_sf"/>
</dbReference>
<evidence type="ECO:0000256" key="13">
    <source>
        <dbReference type="ARBA" id="ARBA00022777"/>
    </source>
</evidence>
<evidence type="ECO:0000256" key="15">
    <source>
        <dbReference type="ARBA" id="ARBA00022989"/>
    </source>
</evidence>
<dbReference type="SMART" id="SM00369">
    <property type="entry name" value="LRR_TYP"/>
    <property type="match status" value="4"/>
</dbReference>
<dbReference type="InterPro" id="IPR003591">
    <property type="entry name" value="Leu-rich_rpt_typical-subtyp"/>
</dbReference>
<proteinExistence type="inferred from homology"/>
<dbReference type="Proteomes" id="UP001180020">
    <property type="component" value="Unassembled WGS sequence"/>
</dbReference>
<accession>A0AAV9E620</accession>
<comment type="catalytic activity">
    <reaction evidence="20">
        <text>L-seryl-[protein] + ATP = O-phospho-L-seryl-[protein] + ADP + H(+)</text>
        <dbReference type="Rhea" id="RHEA:17989"/>
        <dbReference type="Rhea" id="RHEA-COMP:9863"/>
        <dbReference type="Rhea" id="RHEA-COMP:11604"/>
        <dbReference type="ChEBI" id="CHEBI:15378"/>
        <dbReference type="ChEBI" id="CHEBI:29999"/>
        <dbReference type="ChEBI" id="CHEBI:30616"/>
        <dbReference type="ChEBI" id="CHEBI:83421"/>
        <dbReference type="ChEBI" id="CHEBI:456216"/>
        <dbReference type="EC" id="2.7.11.1"/>
    </reaction>
</comment>
<evidence type="ECO:0000256" key="8">
    <source>
        <dbReference type="ARBA" id="ARBA00022679"/>
    </source>
</evidence>
<keyword evidence="9 22" id="KW-0812">Transmembrane</keyword>
<dbReference type="PROSITE" id="PS00107">
    <property type="entry name" value="PROTEIN_KINASE_ATP"/>
    <property type="match status" value="1"/>
</dbReference>
<evidence type="ECO:0000256" key="4">
    <source>
        <dbReference type="ARBA" id="ARBA00012513"/>
    </source>
</evidence>
<name>A0AAV9E620_ACOCL</name>
<evidence type="ECO:0000256" key="21">
    <source>
        <dbReference type="PROSITE-ProRule" id="PRU10141"/>
    </source>
</evidence>
<evidence type="ECO:0000256" key="14">
    <source>
        <dbReference type="ARBA" id="ARBA00022840"/>
    </source>
</evidence>
<keyword evidence="7" id="KW-0433">Leucine-rich repeat</keyword>
<dbReference type="FunFam" id="3.80.10.10:FF:000129">
    <property type="entry name" value="Leucine-rich repeat receptor-like kinase"/>
    <property type="match status" value="1"/>
</dbReference>
<keyword evidence="18" id="KW-0325">Glycoprotein</keyword>
<evidence type="ECO:0000256" key="5">
    <source>
        <dbReference type="ARBA" id="ARBA00022527"/>
    </source>
</evidence>
<comment type="caution">
    <text evidence="24">The sequence shown here is derived from an EMBL/GenBank/DDBJ whole genome shotgun (WGS) entry which is preliminary data.</text>
</comment>
<evidence type="ECO:0000256" key="2">
    <source>
        <dbReference type="ARBA" id="ARBA00004479"/>
    </source>
</evidence>
<dbReference type="Pfam" id="PF00069">
    <property type="entry name" value="Pkinase"/>
    <property type="match status" value="1"/>
</dbReference>
<dbReference type="Gene3D" id="3.30.200.20">
    <property type="entry name" value="Phosphorylase Kinase, domain 1"/>
    <property type="match status" value="1"/>
</dbReference>
<dbReference type="Gene3D" id="1.10.510.10">
    <property type="entry name" value="Transferase(Phosphotransferase) domain 1"/>
    <property type="match status" value="1"/>
</dbReference>
<dbReference type="PROSITE" id="PS00108">
    <property type="entry name" value="PROTEIN_KINASE_ST"/>
    <property type="match status" value="1"/>
</dbReference>
<comment type="catalytic activity">
    <reaction evidence="19">
        <text>L-threonyl-[protein] + ATP = O-phospho-L-threonyl-[protein] + ADP + H(+)</text>
        <dbReference type="Rhea" id="RHEA:46608"/>
        <dbReference type="Rhea" id="RHEA-COMP:11060"/>
        <dbReference type="Rhea" id="RHEA-COMP:11605"/>
        <dbReference type="ChEBI" id="CHEBI:15378"/>
        <dbReference type="ChEBI" id="CHEBI:30013"/>
        <dbReference type="ChEBI" id="CHEBI:30616"/>
        <dbReference type="ChEBI" id="CHEBI:61977"/>
        <dbReference type="ChEBI" id="CHEBI:456216"/>
        <dbReference type="EC" id="2.7.11.1"/>
    </reaction>
</comment>
<dbReference type="FunFam" id="3.30.200.20:FF:000309">
    <property type="entry name" value="Leucine-rich repeat receptor protein kinase MSP1"/>
    <property type="match status" value="1"/>
</dbReference>
<evidence type="ECO:0000256" key="19">
    <source>
        <dbReference type="ARBA" id="ARBA00047899"/>
    </source>
</evidence>
<dbReference type="Gene3D" id="3.80.10.10">
    <property type="entry name" value="Ribonuclease Inhibitor"/>
    <property type="match status" value="5"/>
</dbReference>
<keyword evidence="25" id="KW-1185">Reference proteome</keyword>
<evidence type="ECO:0000256" key="6">
    <source>
        <dbReference type="ARBA" id="ARBA00022553"/>
    </source>
</evidence>
<dbReference type="GO" id="GO:0033612">
    <property type="term" value="F:receptor serine/threonine kinase binding"/>
    <property type="evidence" value="ECO:0007669"/>
    <property type="project" value="TreeGrafter"/>
</dbReference>
<dbReference type="PROSITE" id="PS50011">
    <property type="entry name" value="PROTEIN_KINASE_DOM"/>
    <property type="match status" value="1"/>
</dbReference>
<keyword evidence="16 22" id="KW-0472">Membrane</keyword>
<evidence type="ECO:0000256" key="16">
    <source>
        <dbReference type="ARBA" id="ARBA00023136"/>
    </source>
</evidence>
<dbReference type="GO" id="GO:0004674">
    <property type="term" value="F:protein serine/threonine kinase activity"/>
    <property type="evidence" value="ECO:0007669"/>
    <property type="project" value="UniProtKB-KW"/>
</dbReference>
<keyword evidence="10" id="KW-0732">Signal</keyword>
<dbReference type="AlphaFoldDB" id="A0AAV9E620"/>
<dbReference type="CDD" id="cd14066">
    <property type="entry name" value="STKc_IRAK"/>
    <property type="match status" value="1"/>
</dbReference>
<dbReference type="FunFam" id="3.80.10.10:FF:000691">
    <property type="entry name" value="Putative LRR receptor-like serine/threonine-protein kinase"/>
    <property type="match status" value="1"/>
</dbReference>
<dbReference type="SUPFAM" id="SSF52058">
    <property type="entry name" value="L domain-like"/>
    <property type="match status" value="1"/>
</dbReference>
<keyword evidence="17 24" id="KW-0675">Receptor</keyword>
<dbReference type="InterPro" id="IPR013210">
    <property type="entry name" value="LRR_N_plant-typ"/>
</dbReference>
<evidence type="ECO:0000256" key="11">
    <source>
        <dbReference type="ARBA" id="ARBA00022737"/>
    </source>
</evidence>
<dbReference type="GO" id="GO:0005886">
    <property type="term" value="C:plasma membrane"/>
    <property type="evidence" value="ECO:0007669"/>
    <property type="project" value="UniProtKB-SubCell"/>
</dbReference>
<evidence type="ECO:0000256" key="1">
    <source>
        <dbReference type="ARBA" id="ARBA00004162"/>
    </source>
</evidence>
<dbReference type="EC" id="2.7.11.1" evidence="4"/>
<keyword evidence="8" id="KW-0808">Transferase</keyword>
<keyword evidence="5" id="KW-0723">Serine/threonine-protein kinase</keyword>
<keyword evidence="13 24" id="KW-0418">Kinase</keyword>
<protein>
    <recommendedName>
        <fullName evidence="4">non-specific serine/threonine protein kinase</fullName>
        <ecNumber evidence="4">2.7.11.1</ecNumber>
    </recommendedName>
</protein>
<evidence type="ECO:0000256" key="9">
    <source>
        <dbReference type="ARBA" id="ARBA00022692"/>
    </source>
</evidence>
<dbReference type="InterPro" id="IPR032675">
    <property type="entry name" value="LRR_dom_sf"/>
</dbReference>
<dbReference type="InterPro" id="IPR001611">
    <property type="entry name" value="Leu-rich_rpt"/>
</dbReference>
<feature type="transmembrane region" description="Helical" evidence="22">
    <location>
        <begin position="12"/>
        <end position="31"/>
    </location>
</feature>
<evidence type="ECO:0000313" key="25">
    <source>
        <dbReference type="Proteomes" id="UP001180020"/>
    </source>
</evidence>
<dbReference type="FunFam" id="1.10.510.10:FF:000309">
    <property type="entry name" value="Leucine-rich repeat receptor-like protein kinase"/>
    <property type="match status" value="1"/>
</dbReference>
<evidence type="ECO:0000256" key="22">
    <source>
        <dbReference type="SAM" id="Phobius"/>
    </source>
</evidence>
<dbReference type="EMBL" id="JAUJYO010000010">
    <property type="protein sequence ID" value="KAK1307402.1"/>
    <property type="molecule type" value="Genomic_DNA"/>
</dbReference>
<feature type="domain" description="Protein kinase" evidence="23">
    <location>
        <begin position="830"/>
        <end position="1105"/>
    </location>
</feature>
<keyword evidence="6" id="KW-0597">Phosphoprotein</keyword>
<dbReference type="InterPro" id="IPR008271">
    <property type="entry name" value="Ser/Thr_kinase_AS"/>
</dbReference>
<dbReference type="InterPro" id="IPR000719">
    <property type="entry name" value="Prot_kinase_dom"/>
</dbReference>
<reference evidence="24" key="1">
    <citation type="journal article" date="2023" name="Nat. Commun.">
        <title>Diploid and tetraploid genomes of Acorus and the evolution of monocots.</title>
        <authorList>
            <person name="Ma L."/>
            <person name="Liu K.W."/>
            <person name="Li Z."/>
            <person name="Hsiao Y.Y."/>
            <person name="Qi Y."/>
            <person name="Fu T."/>
            <person name="Tang G.D."/>
            <person name="Zhang D."/>
            <person name="Sun W.H."/>
            <person name="Liu D.K."/>
            <person name="Li Y."/>
            <person name="Chen G.Z."/>
            <person name="Liu X.D."/>
            <person name="Liao X.Y."/>
            <person name="Jiang Y.T."/>
            <person name="Yu X."/>
            <person name="Hao Y."/>
            <person name="Huang J."/>
            <person name="Zhao X.W."/>
            <person name="Ke S."/>
            <person name="Chen Y.Y."/>
            <person name="Wu W.L."/>
            <person name="Hsu J.L."/>
            <person name="Lin Y.F."/>
            <person name="Huang M.D."/>
            <person name="Li C.Y."/>
            <person name="Huang L."/>
            <person name="Wang Z.W."/>
            <person name="Zhao X."/>
            <person name="Zhong W.Y."/>
            <person name="Peng D.H."/>
            <person name="Ahmad S."/>
            <person name="Lan S."/>
            <person name="Zhang J.S."/>
            <person name="Tsai W.C."/>
            <person name="Van de Peer Y."/>
            <person name="Liu Z.J."/>
        </authorList>
    </citation>
    <scope>NUCLEOTIDE SEQUENCE</scope>
    <source>
        <strain evidence="24">CP</strain>
    </source>
</reference>
<sequence>MSEDATVLPHRFFLRIFIFISSLFFIGKFIAGDDSLETDRKALLDLKQFLERFNKINRGKYGQWGQSNNNSPCDWAGIACENKRVVSIDLSNSSISGSIYPNFSALAALTHLNLSQNTIGGSIPSGLNSCANLKYLNLSHNIIEGGLNLSGLGQLEVLDVTLNRFSGDIRPNFPLMCANLVSLNLSMNNFTGDISDCFEGCPKLKNLDLSSNDFTGTIWPGFMRLNEFSVSENNLTGLITSTMFTSSAACELTLLDLSGNAFSGGFPDEVQNCSELEFLNLGGNNFSGGIPRGIGKLSKLMYLLLGNNSFDRDIPEELLACADLAFLDLSTNRFGGEVQPILGRFTQVKFLVLHHNYYTDGIISSRILNLTKVIRLDLSFNNFSGGLPVEIADMPSLKYLILANNSFTGSIPPEFGKIGGLQALDLSFNGLTGEIPPSIGNLTSLLWLMLANNRLTGRIPPEIGKCKSLLWLNLANNALTGPVPPEIAGIGSEPETTFDVNRRNGLANAGSGECLTMKRWLPANYPPFSFLYTLMTRKSCRDTWDRLIQGYGLFPICQNRSSAVRSLEISGYIQLTGNRLSGEIPPEIGNMTRISLLHLGFNNFSGRFQPAIANLPLVVLNASNNAFSGQIPPEIGGIKCLQTLDLSFNNFSGEFPGELNQLYDLNKFNLSCNPLLTGVIPATGQLATFDRQSFLGDPLIVLSNERRNSSATSPSSSSSRIDKRSGRRMAAFWIFLLLILSFFICGALSFLFCLRFRPEPAGPLIGSSKHMESMLTTTSSSSGCSTSLSSPGMMGLTTSSSDAATAIRVFRLDKKTAFTYADILMATKNFSDDMIVGRGGFGVVYRGLLPDGRHVAVKKLQREGLEGEREFRAEMEVLSGGGEGWPHPNLVTLYGWCLFGSEKLLVYEFMEGGSLEDMVADWRRFGWRWRAEVAVGVAKALAFLHHECKPAVVHRDVKASNVLLDREGKAKVTDLGLARMVDAGESHVSTIVAGTVGYVAPEYGQTWRATTKGDVYSYGVLVMELATGRRAVDEEGECLVDWARRVGRMGWRGVRMAVEESGVVGEEREVEEMCEVLRVGMRCTVDVPQVRPSMEEVLDMLGKIFGGAGAGGR</sequence>
<dbReference type="SMART" id="SM00220">
    <property type="entry name" value="S_TKc"/>
    <property type="match status" value="1"/>
</dbReference>
<evidence type="ECO:0000256" key="10">
    <source>
        <dbReference type="ARBA" id="ARBA00022729"/>
    </source>
</evidence>
<dbReference type="PROSITE" id="PS51450">
    <property type="entry name" value="LRR"/>
    <property type="match status" value="1"/>
</dbReference>
<reference evidence="24" key="2">
    <citation type="submission" date="2023-06" db="EMBL/GenBank/DDBJ databases">
        <authorList>
            <person name="Ma L."/>
            <person name="Liu K.-W."/>
            <person name="Li Z."/>
            <person name="Hsiao Y.-Y."/>
            <person name="Qi Y."/>
            <person name="Fu T."/>
            <person name="Tang G."/>
            <person name="Zhang D."/>
            <person name="Sun W.-H."/>
            <person name="Liu D.-K."/>
            <person name="Li Y."/>
            <person name="Chen G.-Z."/>
            <person name="Liu X.-D."/>
            <person name="Liao X.-Y."/>
            <person name="Jiang Y.-T."/>
            <person name="Yu X."/>
            <person name="Hao Y."/>
            <person name="Huang J."/>
            <person name="Zhao X.-W."/>
            <person name="Ke S."/>
            <person name="Chen Y.-Y."/>
            <person name="Wu W.-L."/>
            <person name="Hsu J.-L."/>
            <person name="Lin Y.-F."/>
            <person name="Huang M.-D."/>
            <person name="Li C.-Y."/>
            <person name="Huang L."/>
            <person name="Wang Z.-W."/>
            <person name="Zhao X."/>
            <person name="Zhong W.-Y."/>
            <person name="Peng D.-H."/>
            <person name="Ahmad S."/>
            <person name="Lan S."/>
            <person name="Zhang J.-S."/>
            <person name="Tsai W.-C."/>
            <person name="Van De Peer Y."/>
            <person name="Liu Z.-J."/>
        </authorList>
    </citation>
    <scope>NUCLEOTIDE SEQUENCE</scope>
    <source>
        <strain evidence="24">CP</strain>
        <tissue evidence="24">Leaves</tissue>
    </source>
</reference>
<organism evidence="24 25">
    <name type="scientific">Acorus calamus</name>
    <name type="common">Sweet flag</name>
    <dbReference type="NCBI Taxonomy" id="4465"/>
    <lineage>
        <taxon>Eukaryota</taxon>
        <taxon>Viridiplantae</taxon>
        <taxon>Streptophyta</taxon>
        <taxon>Embryophyta</taxon>
        <taxon>Tracheophyta</taxon>
        <taxon>Spermatophyta</taxon>
        <taxon>Magnoliopsida</taxon>
        <taxon>Liliopsida</taxon>
        <taxon>Acoraceae</taxon>
        <taxon>Acorus</taxon>
    </lineage>
</organism>
<evidence type="ECO:0000259" key="23">
    <source>
        <dbReference type="PROSITE" id="PS50011"/>
    </source>
</evidence>
<comment type="similarity">
    <text evidence="3">Belongs to the protein kinase superfamily. Ser/Thr protein kinase family.</text>
</comment>
<dbReference type="Pfam" id="PF00560">
    <property type="entry name" value="LRR_1"/>
    <property type="match status" value="8"/>
</dbReference>
<keyword evidence="12 21" id="KW-0547">Nucleotide-binding</keyword>
<dbReference type="PANTHER" id="PTHR48056:SF89">
    <property type="entry name" value="OS06G0585982 PROTEIN"/>
    <property type="match status" value="1"/>
</dbReference>
<gene>
    <name evidence="24" type="ORF">QJS10_CPA10g02051</name>
</gene>
<feature type="transmembrane region" description="Helical" evidence="22">
    <location>
        <begin position="730"/>
        <end position="752"/>
    </location>
</feature>
<comment type="subcellular location">
    <subcellularLocation>
        <location evidence="1">Cell membrane</location>
        <topology evidence="1">Single-pass membrane protein</topology>
    </subcellularLocation>
    <subcellularLocation>
        <location evidence="2">Membrane</location>
        <topology evidence="2">Single-pass type I membrane protein</topology>
    </subcellularLocation>
</comment>